<evidence type="ECO:0000259" key="2">
    <source>
        <dbReference type="PROSITE" id="PS50943"/>
    </source>
</evidence>
<evidence type="ECO:0000313" key="8">
    <source>
        <dbReference type="Proteomes" id="UP000315953"/>
    </source>
</evidence>
<evidence type="ECO:0000313" key="4">
    <source>
        <dbReference type="EMBL" id="QDO90533.1"/>
    </source>
</evidence>
<dbReference type="AlphaFoldDB" id="A0A1S8KPD5"/>
<dbReference type="GO" id="GO:0003677">
    <property type="term" value="F:DNA binding"/>
    <property type="evidence" value="ECO:0007669"/>
    <property type="project" value="UniProtKB-KW"/>
</dbReference>
<dbReference type="EMBL" id="MUYF01000003">
    <property type="protein sequence ID" value="OOL81566.1"/>
    <property type="molecule type" value="Genomic_DNA"/>
</dbReference>
<feature type="domain" description="HTH cro/C1-type" evidence="2">
    <location>
        <begin position="5"/>
        <end position="59"/>
    </location>
</feature>
<evidence type="ECO:0000313" key="7">
    <source>
        <dbReference type="Proteomes" id="UP000249099"/>
    </source>
</evidence>
<evidence type="ECO:0000256" key="1">
    <source>
        <dbReference type="ARBA" id="ARBA00023125"/>
    </source>
</evidence>
<dbReference type="PANTHER" id="PTHR46558:SF4">
    <property type="entry name" value="DNA-BIDING PHAGE PROTEIN"/>
    <property type="match status" value="1"/>
</dbReference>
<reference evidence="4 8" key="3">
    <citation type="submission" date="2019-07" db="EMBL/GenBank/DDBJ databases">
        <title>Genome assembly of a nasal isolate of Dolosigranulum pigrum from a chronic sinusitis patient.</title>
        <authorList>
            <person name="Baig S."/>
            <person name="Overballe-Petersen S."/>
            <person name="Kaspar U."/>
            <person name="Rendboe A."/>
            <person name="de Man T."/>
            <person name="Liu C."/>
            <person name="Price L.B."/>
            <person name="Stegger M."/>
            <person name="Becker K."/>
            <person name="Skytt Andersen P."/>
        </authorList>
    </citation>
    <scope>NUCLEOTIDE SEQUENCE [LARGE SCALE GENOMIC DNA]</scope>
    <source>
        <strain evidence="4 8">83VPs-KB5</strain>
    </source>
</reference>
<name>A0A1S8KPD5_9LACT</name>
<dbReference type="RefSeq" id="WP_077863001.1">
    <property type="nucleotide sequence ID" value="NZ_CAJHJL010000003.1"/>
</dbReference>
<proteinExistence type="predicted"/>
<dbReference type="EMBL" id="CP041626">
    <property type="protein sequence ID" value="QDO90533.1"/>
    <property type="molecule type" value="Genomic_DNA"/>
</dbReference>
<reference evidence="3 6" key="1">
    <citation type="submission" date="2017-01" db="EMBL/GenBank/DDBJ databases">
        <title>Complete Genome Sequence of Dolosigranulum pigrum isolated from a Patient with interstitial lung disease.</title>
        <authorList>
            <person name="Mukhopadhyay R."/>
            <person name="Joaquin J."/>
            <person name="Hogue R."/>
            <person name="Fitzgerald S."/>
            <person name="Jospin G."/>
            <person name="Eisen J.A."/>
            <person name="Chaturvedi V."/>
        </authorList>
    </citation>
    <scope>NUCLEOTIDE SEQUENCE [LARGE SCALE GENOMIC DNA]</scope>
    <source>
        <strain evidence="3 6">15S00348</strain>
    </source>
</reference>
<dbReference type="CDD" id="cd00093">
    <property type="entry name" value="HTH_XRE"/>
    <property type="match status" value="1"/>
</dbReference>
<dbReference type="Proteomes" id="UP000315953">
    <property type="component" value="Chromosome"/>
</dbReference>
<protein>
    <submittedName>
        <fullName evidence="3 4">Transcriptional regulator</fullName>
    </submittedName>
</protein>
<keyword evidence="1" id="KW-0238">DNA-binding</keyword>
<evidence type="ECO:0000313" key="6">
    <source>
        <dbReference type="Proteomes" id="UP000190409"/>
    </source>
</evidence>
<dbReference type="KEGG" id="dpm:FNV33_00100"/>
<dbReference type="PANTHER" id="PTHR46558">
    <property type="entry name" value="TRACRIPTIONAL REGULATORY PROTEIN-RELATED-RELATED"/>
    <property type="match status" value="1"/>
</dbReference>
<dbReference type="PROSITE" id="PS50943">
    <property type="entry name" value="HTH_CROC1"/>
    <property type="match status" value="1"/>
</dbReference>
<dbReference type="Proteomes" id="UP000249099">
    <property type="component" value="Unassembled WGS sequence"/>
</dbReference>
<sequence>MKNRIKEFRKPLGLSQHRLGKKVGVSRVSINKIETGKTIPNLKLASDIADALNTSIYKVFDLDGEENYCYCDNQSL</sequence>
<dbReference type="EMBL" id="NAQV01000022">
    <property type="protein sequence ID" value="RAN62592.1"/>
    <property type="molecule type" value="Genomic_DNA"/>
</dbReference>
<evidence type="ECO:0000313" key="5">
    <source>
        <dbReference type="EMBL" id="RAN62592.1"/>
    </source>
</evidence>
<evidence type="ECO:0000313" key="3">
    <source>
        <dbReference type="EMBL" id="OOL81566.1"/>
    </source>
</evidence>
<dbReference type="OrthoDB" id="6386941at2"/>
<dbReference type="InterPro" id="IPR010982">
    <property type="entry name" value="Lambda_DNA-bd_dom_sf"/>
</dbReference>
<dbReference type="Proteomes" id="UP000190409">
    <property type="component" value="Unassembled WGS sequence"/>
</dbReference>
<reference evidence="5 7" key="2">
    <citation type="submission" date="2017-03" db="EMBL/GenBank/DDBJ databases">
        <title>wgs assembly of Dolosigranulum pigrum KPL CDC strains.</title>
        <authorList>
            <person name="Brugger S.D."/>
            <person name="Pettigrew M."/>
            <person name="Kong Y."/>
            <person name="Lemon K.P."/>
        </authorList>
    </citation>
    <scope>NUCLEOTIDE SEQUENCE [LARGE SCALE GENOMIC DNA]</scope>
    <source>
        <strain evidence="5 7">KPL1931_CDC4294-98</strain>
    </source>
</reference>
<gene>
    <name evidence="5" type="ORF">B8A44_07415</name>
    <name evidence="3" type="ORF">BWX42_07570</name>
    <name evidence="4" type="ORF">FNV33_00100</name>
</gene>
<organism evidence="3 6">
    <name type="scientific">Dolosigranulum pigrum</name>
    <dbReference type="NCBI Taxonomy" id="29394"/>
    <lineage>
        <taxon>Bacteria</taxon>
        <taxon>Bacillati</taxon>
        <taxon>Bacillota</taxon>
        <taxon>Bacilli</taxon>
        <taxon>Lactobacillales</taxon>
        <taxon>Carnobacteriaceae</taxon>
        <taxon>Dolosigranulum</taxon>
    </lineage>
</organism>
<dbReference type="InterPro" id="IPR001387">
    <property type="entry name" value="Cro/C1-type_HTH"/>
</dbReference>
<dbReference type="SUPFAM" id="SSF47413">
    <property type="entry name" value="lambda repressor-like DNA-binding domains"/>
    <property type="match status" value="1"/>
</dbReference>
<dbReference type="SMART" id="SM00530">
    <property type="entry name" value="HTH_XRE"/>
    <property type="match status" value="1"/>
</dbReference>
<accession>A0A1S8KPD5</accession>
<dbReference type="Pfam" id="PF01381">
    <property type="entry name" value="HTH_3"/>
    <property type="match status" value="1"/>
</dbReference>
<dbReference type="Gene3D" id="1.10.260.40">
    <property type="entry name" value="lambda repressor-like DNA-binding domains"/>
    <property type="match status" value="1"/>
</dbReference>